<evidence type="ECO:0000259" key="10">
    <source>
        <dbReference type="PROSITE" id="PS50929"/>
    </source>
</evidence>
<dbReference type="Proteomes" id="UP000253436">
    <property type="component" value="Unassembled WGS sequence"/>
</dbReference>
<dbReference type="FunFam" id="3.40.50.300:FF:000287">
    <property type="entry name" value="Multidrug ABC transporter ATP-binding protein"/>
    <property type="match status" value="1"/>
</dbReference>
<evidence type="ECO:0000256" key="1">
    <source>
        <dbReference type="ARBA" id="ARBA00004651"/>
    </source>
</evidence>
<dbReference type="CDD" id="cd18544">
    <property type="entry name" value="ABC_6TM_TmrA_like"/>
    <property type="match status" value="1"/>
</dbReference>
<dbReference type="InterPro" id="IPR036640">
    <property type="entry name" value="ABC1_TM_sf"/>
</dbReference>
<keyword evidence="12" id="KW-1185">Reference proteome</keyword>
<dbReference type="EMBL" id="QPJO01000002">
    <property type="protein sequence ID" value="RCW92037.1"/>
    <property type="molecule type" value="Genomic_DNA"/>
</dbReference>
<keyword evidence="4" id="KW-0547">Nucleotide-binding</keyword>
<dbReference type="PROSITE" id="PS00211">
    <property type="entry name" value="ABC_TRANSPORTER_1"/>
    <property type="match status" value="1"/>
</dbReference>
<dbReference type="Pfam" id="PF00664">
    <property type="entry name" value="ABC_membrane"/>
    <property type="match status" value="1"/>
</dbReference>
<evidence type="ECO:0000256" key="4">
    <source>
        <dbReference type="ARBA" id="ARBA00022741"/>
    </source>
</evidence>
<dbReference type="PANTHER" id="PTHR43394:SF1">
    <property type="entry name" value="ATP-BINDING CASSETTE SUB-FAMILY B MEMBER 10, MITOCHONDRIAL"/>
    <property type="match status" value="1"/>
</dbReference>
<evidence type="ECO:0000256" key="3">
    <source>
        <dbReference type="ARBA" id="ARBA00022692"/>
    </source>
</evidence>
<feature type="transmembrane region" description="Helical" evidence="8">
    <location>
        <begin position="246"/>
        <end position="270"/>
    </location>
</feature>
<feature type="domain" description="ABC transporter" evidence="9">
    <location>
        <begin position="346"/>
        <end position="580"/>
    </location>
</feature>
<keyword evidence="2" id="KW-0813">Transport</keyword>
<dbReference type="Gene3D" id="3.40.50.300">
    <property type="entry name" value="P-loop containing nucleotide triphosphate hydrolases"/>
    <property type="match status" value="1"/>
</dbReference>
<dbReference type="PANTHER" id="PTHR43394">
    <property type="entry name" value="ATP-DEPENDENT PERMEASE MDL1, MITOCHONDRIAL"/>
    <property type="match status" value="1"/>
</dbReference>
<feature type="transmembrane region" description="Helical" evidence="8">
    <location>
        <begin position="154"/>
        <end position="182"/>
    </location>
</feature>
<dbReference type="SUPFAM" id="SSF90123">
    <property type="entry name" value="ABC transporter transmembrane region"/>
    <property type="match status" value="1"/>
</dbReference>
<comment type="subcellular location">
    <subcellularLocation>
        <location evidence="1">Cell membrane</location>
        <topology evidence="1">Multi-pass membrane protein</topology>
    </subcellularLocation>
</comment>
<evidence type="ECO:0000256" key="7">
    <source>
        <dbReference type="ARBA" id="ARBA00023136"/>
    </source>
</evidence>
<dbReference type="CDD" id="cd03254">
    <property type="entry name" value="ABCC_Glucan_exporter_like"/>
    <property type="match status" value="1"/>
</dbReference>
<dbReference type="PROSITE" id="PS50893">
    <property type="entry name" value="ABC_TRANSPORTER_2"/>
    <property type="match status" value="1"/>
</dbReference>
<dbReference type="RefSeq" id="WP_114308729.1">
    <property type="nucleotide sequence ID" value="NZ_QPJO01000002.1"/>
</dbReference>
<sequence>MAEKEKKIFDTSLFARLLQYIKPYRSVFVISLFCVVGLALFGALRPYILKEAIDVKIANKAYDGFMVYMGIMLGLLILEVVSQLLFIYYASWLGQSVVKDIRVKLFRHMLKFKMTYFDKSSVGVLITRAVTDMERIADIFGEGLFMIFSDILKMLVVAGFMAFINLKLSLIVFVTMPIVLVATKIFQKYMKIAFEDVRTEVSNLNSFVQERVTGMKILQLFTREDTEYKRFKAINERHKKGWLKTVWYNSIFFPIAEFLASLTMAMVILVGGFDAISALPETSLGDLISFTMFIPMLFRPLNQIANKFNTLQMGMVAADRVFKVLDTTSNIDDSGTIEATHFNGTISFNDVRFAYVKDEEVLKGISFEVNAGETVAIVGATGAGKSTIINLLNRFYDINSGTIKIDDTDIKAMTLTSLRSQIAVVLQDVFLFADTILNNITLNNESITEEDVVNAAKAIGIHDFIASLPKGYHYNVKERGVMLSSGQRQLISFLRAYVTNPSILILDEATSSVDSYSEQLIQDATDKITEGRTSIVIAHRLATIQQADKIIVMDAGEIVEIGTHKSLLEKEQGYYKNLYEVQFLKAEAV</sequence>
<dbReference type="InterPro" id="IPR017871">
    <property type="entry name" value="ABC_transporter-like_CS"/>
</dbReference>
<feature type="domain" description="ABC transmembrane type-1" evidence="10">
    <location>
        <begin position="29"/>
        <end position="313"/>
    </location>
</feature>
<dbReference type="Pfam" id="PF00005">
    <property type="entry name" value="ABC_tran"/>
    <property type="match status" value="1"/>
</dbReference>
<protein>
    <submittedName>
        <fullName evidence="11">Subfamily B ATP-binding cassette protein MsbA</fullName>
    </submittedName>
</protein>
<dbReference type="GO" id="GO:0015421">
    <property type="term" value="F:ABC-type oligopeptide transporter activity"/>
    <property type="evidence" value="ECO:0007669"/>
    <property type="project" value="TreeGrafter"/>
</dbReference>
<evidence type="ECO:0000256" key="2">
    <source>
        <dbReference type="ARBA" id="ARBA00022448"/>
    </source>
</evidence>
<dbReference type="InterPro" id="IPR027417">
    <property type="entry name" value="P-loop_NTPase"/>
</dbReference>
<keyword evidence="5 11" id="KW-0067">ATP-binding</keyword>
<feature type="transmembrane region" description="Helical" evidence="8">
    <location>
        <begin position="65"/>
        <end position="90"/>
    </location>
</feature>
<dbReference type="SMART" id="SM00382">
    <property type="entry name" value="AAA"/>
    <property type="match status" value="1"/>
</dbReference>
<dbReference type="InterPro" id="IPR011527">
    <property type="entry name" value="ABC1_TM_dom"/>
</dbReference>
<evidence type="ECO:0000256" key="8">
    <source>
        <dbReference type="SAM" id="Phobius"/>
    </source>
</evidence>
<dbReference type="InterPro" id="IPR003439">
    <property type="entry name" value="ABC_transporter-like_ATP-bd"/>
</dbReference>
<name>A0A368ZHC3_9FLAO</name>
<comment type="caution">
    <text evidence="11">The sequence shown here is derived from an EMBL/GenBank/DDBJ whole genome shotgun (WGS) entry which is preliminary data.</text>
</comment>
<dbReference type="OrthoDB" id="9780296at2"/>
<organism evidence="11 12">
    <name type="scientific">Winogradskyella arenosi</name>
    <dbReference type="NCBI Taxonomy" id="533325"/>
    <lineage>
        <taxon>Bacteria</taxon>
        <taxon>Pseudomonadati</taxon>
        <taxon>Bacteroidota</taxon>
        <taxon>Flavobacteriia</taxon>
        <taxon>Flavobacteriales</taxon>
        <taxon>Flavobacteriaceae</taxon>
        <taxon>Winogradskyella</taxon>
    </lineage>
</organism>
<dbReference type="Gene3D" id="1.20.1560.10">
    <property type="entry name" value="ABC transporter type 1, transmembrane domain"/>
    <property type="match status" value="2"/>
</dbReference>
<evidence type="ECO:0000313" key="11">
    <source>
        <dbReference type="EMBL" id="RCW92037.1"/>
    </source>
</evidence>
<dbReference type="AlphaFoldDB" id="A0A368ZHC3"/>
<proteinExistence type="predicted"/>
<dbReference type="InterPro" id="IPR003593">
    <property type="entry name" value="AAA+_ATPase"/>
</dbReference>
<evidence type="ECO:0000259" key="9">
    <source>
        <dbReference type="PROSITE" id="PS50893"/>
    </source>
</evidence>
<feature type="transmembrane region" description="Helical" evidence="8">
    <location>
        <begin position="24"/>
        <end position="44"/>
    </location>
</feature>
<keyword evidence="6 8" id="KW-1133">Transmembrane helix</keyword>
<dbReference type="GO" id="GO:0016887">
    <property type="term" value="F:ATP hydrolysis activity"/>
    <property type="evidence" value="ECO:0007669"/>
    <property type="project" value="InterPro"/>
</dbReference>
<evidence type="ECO:0000256" key="6">
    <source>
        <dbReference type="ARBA" id="ARBA00022989"/>
    </source>
</evidence>
<evidence type="ECO:0000313" key="12">
    <source>
        <dbReference type="Proteomes" id="UP000253436"/>
    </source>
</evidence>
<dbReference type="GO" id="GO:0005524">
    <property type="term" value="F:ATP binding"/>
    <property type="evidence" value="ECO:0007669"/>
    <property type="project" value="UniProtKB-KW"/>
</dbReference>
<keyword evidence="3 8" id="KW-0812">Transmembrane</keyword>
<keyword evidence="7 8" id="KW-0472">Membrane</keyword>
<dbReference type="InterPro" id="IPR039421">
    <property type="entry name" value="Type_1_exporter"/>
</dbReference>
<accession>A0A368ZHC3</accession>
<gene>
    <name evidence="11" type="ORF">DFQ08_10256</name>
</gene>
<dbReference type="PROSITE" id="PS50929">
    <property type="entry name" value="ABC_TM1F"/>
    <property type="match status" value="1"/>
</dbReference>
<dbReference type="GO" id="GO:0005886">
    <property type="term" value="C:plasma membrane"/>
    <property type="evidence" value="ECO:0007669"/>
    <property type="project" value="UniProtKB-SubCell"/>
</dbReference>
<reference evidence="11 12" key="1">
    <citation type="submission" date="2018-07" db="EMBL/GenBank/DDBJ databases">
        <title>Genomic Encyclopedia of Type Strains, Phase III (KMG-III): the genomes of soil and plant-associated and newly described type strains.</title>
        <authorList>
            <person name="Whitman W."/>
        </authorList>
    </citation>
    <scope>NUCLEOTIDE SEQUENCE [LARGE SCALE GENOMIC DNA]</scope>
    <source>
        <strain evidence="11 12">CECT 7958</strain>
    </source>
</reference>
<evidence type="ECO:0000256" key="5">
    <source>
        <dbReference type="ARBA" id="ARBA00022840"/>
    </source>
</evidence>
<dbReference type="SUPFAM" id="SSF52540">
    <property type="entry name" value="P-loop containing nucleoside triphosphate hydrolases"/>
    <property type="match status" value="1"/>
</dbReference>